<dbReference type="InterPro" id="IPR050832">
    <property type="entry name" value="Bact_Acetyltransf"/>
</dbReference>
<evidence type="ECO:0000313" key="5">
    <source>
        <dbReference type="Proteomes" id="UP001548713"/>
    </source>
</evidence>
<name>A0ABV2D3L1_9SPHN</name>
<dbReference type="PANTHER" id="PTHR43877:SF2">
    <property type="entry name" value="AMINOALKYLPHOSPHONATE N-ACETYLTRANSFERASE-RELATED"/>
    <property type="match status" value="1"/>
</dbReference>
<keyword evidence="5" id="KW-1185">Reference proteome</keyword>
<accession>A0ABV2D3L1</accession>
<evidence type="ECO:0000259" key="3">
    <source>
        <dbReference type="PROSITE" id="PS51186"/>
    </source>
</evidence>
<sequence>MKVRQASFVDLSQLTGLFDAYRQFYGQKSDVDAARRFLSDRFEHQQSVIFIADDEEAGLGFTQLYPSFSSTRMMRTLILNDLFVIPEARKRGVAKALLSAATDYARQIGALRLSLSTANDNLSAQALYDADGWVREALFVSYNKNL</sequence>
<dbReference type="PROSITE" id="PS51186">
    <property type="entry name" value="GNAT"/>
    <property type="match status" value="1"/>
</dbReference>
<dbReference type="InterPro" id="IPR016181">
    <property type="entry name" value="Acyl_CoA_acyltransferase"/>
</dbReference>
<dbReference type="SUPFAM" id="SSF55729">
    <property type="entry name" value="Acyl-CoA N-acyltransferases (Nat)"/>
    <property type="match status" value="1"/>
</dbReference>
<reference evidence="4 5" key="1">
    <citation type="submission" date="2024-07" db="EMBL/GenBank/DDBJ databases">
        <title>Novosphingobium kalidii RD2P27.</title>
        <authorList>
            <person name="Sun J.-Q."/>
        </authorList>
    </citation>
    <scope>NUCLEOTIDE SEQUENCE [LARGE SCALE GENOMIC DNA]</scope>
    <source>
        <strain evidence="4 5">RD2P27</strain>
    </source>
</reference>
<protein>
    <submittedName>
        <fullName evidence="4">GNAT family N-acetyltransferase</fullName>
    </submittedName>
</protein>
<dbReference type="EMBL" id="JBEWLY010000022">
    <property type="protein sequence ID" value="MET1756466.1"/>
    <property type="molecule type" value="Genomic_DNA"/>
</dbReference>
<proteinExistence type="predicted"/>
<feature type="domain" description="N-acetyltransferase" evidence="3">
    <location>
        <begin position="1"/>
        <end position="146"/>
    </location>
</feature>
<keyword evidence="2" id="KW-0012">Acyltransferase</keyword>
<dbReference type="Proteomes" id="UP001548713">
    <property type="component" value="Unassembled WGS sequence"/>
</dbReference>
<organism evidence="4 5">
    <name type="scientific">Novosphingobium kalidii</name>
    <dbReference type="NCBI Taxonomy" id="3230299"/>
    <lineage>
        <taxon>Bacteria</taxon>
        <taxon>Pseudomonadati</taxon>
        <taxon>Pseudomonadota</taxon>
        <taxon>Alphaproteobacteria</taxon>
        <taxon>Sphingomonadales</taxon>
        <taxon>Sphingomonadaceae</taxon>
        <taxon>Novosphingobium</taxon>
    </lineage>
</organism>
<dbReference type="Gene3D" id="3.40.630.30">
    <property type="match status" value="1"/>
</dbReference>
<evidence type="ECO:0000256" key="2">
    <source>
        <dbReference type="ARBA" id="ARBA00023315"/>
    </source>
</evidence>
<gene>
    <name evidence="4" type="ORF">ABVV53_13565</name>
</gene>
<dbReference type="CDD" id="cd04301">
    <property type="entry name" value="NAT_SF"/>
    <property type="match status" value="1"/>
</dbReference>
<dbReference type="RefSeq" id="WP_353984958.1">
    <property type="nucleotide sequence ID" value="NZ_JBEWLY010000022.1"/>
</dbReference>
<dbReference type="PANTHER" id="PTHR43877">
    <property type="entry name" value="AMINOALKYLPHOSPHONATE N-ACETYLTRANSFERASE-RELATED-RELATED"/>
    <property type="match status" value="1"/>
</dbReference>
<comment type="caution">
    <text evidence="4">The sequence shown here is derived from an EMBL/GenBank/DDBJ whole genome shotgun (WGS) entry which is preliminary data.</text>
</comment>
<evidence type="ECO:0000313" key="4">
    <source>
        <dbReference type="EMBL" id="MET1756466.1"/>
    </source>
</evidence>
<dbReference type="InterPro" id="IPR000182">
    <property type="entry name" value="GNAT_dom"/>
</dbReference>
<dbReference type="Pfam" id="PF00583">
    <property type="entry name" value="Acetyltransf_1"/>
    <property type="match status" value="1"/>
</dbReference>
<keyword evidence="1" id="KW-0808">Transferase</keyword>
<evidence type="ECO:0000256" key="1">
    <source>
        <dbReference type="ARBA" id="ARBA00022679"/>
    </source>
</evidence>